<name>A7RG53_NEMVE</name>
<feature type="region of interest" description="Disordered" evidence="2">
    <location>
        <begin position="68"/>
        <end position="88"/>
    </location>
</feature>
<dbReference type="FunFam" id="2.60.260.20:FF:000006">
    <property type="entry name" value="DnaJ subfamily B member 13"/>
    <property type="match status" value="1"/>
</dbReference>
<dbReference type="Gene3D" id="2.60.260.20">
    <property type="entry name" value="Urease metallochaperone UreE, N-terminal domain"/>
    <property type="match status" value="2"/>
</dbReference>
<accession>A7RG53</accession>
<protein>
    <recommendedName>
        <fullName evidence="3">J domain-containing protein</fullName>
    </recommendedName>
</protein>
<dbReference type="PANTHER" id="PTHR24078">
    <property type="entry name" value="DNAJ HOMOLOG SUBFAMILY C MEMBER"/>
    <property type="match status" value="1"/>
</dbReference>
<dbReference type="GO" id="GO:0006457">
    <property type="term" value="P:protein folding"/>
    <property type="evidence" value="ECO:0007669"/>
    <property type="project" value="InterPro"/>
</dbReference>
<reference evidence="4 5" key="1">
    <citation type="journal article" date="2007" name="Science">
        <title>Sea anemone genome reveals ancestral eumetazoan gene repertoire and genomic organization.</title>
        <authorList>
            <person name="Putnam N.H."/>
            <person name="Srivastava M."/>
            <person name="Hellsten U."/>
            <person name="Dirks B."/>
            <person name="Chapman J."/>
            <person name="Salamov A."/>
            <person name="Terry A."/>
            <person name="Shapiro H."/>
            <person name="Lindquist E."/>
            <person name="Kapitonov V.V."/>
            <person name="Jurka J."/>
            <person name="Genikhovich G."/>
            <person name="Grigoriev I.V."/>
            <person name="Lucas S.M."/>
            <person name="Steele R.E."/>
            <person name="Finnerty J.R."/>
            <person name="Technau U."/>
            <person name="Martindale M.Q."/>
            <person name="Rokhsar D.S."/>
        </authorList>
    </citation>
    <scope>NUCLEOTIDE SEQUENCE [LARGE SCALE GENOMIC DNA]</scope>
    <source>
        <strain evidence="5">CH2 X CH6</strain>
    </source>
</reference>
<evidence type="ECO:0000313" key="4">
    <source>
        <dbReference type="EMBL" id="EDO49360.1"/>
    </source>
</evidence>
<dbReference type="EMBL" id="DS469509">
    <property type="protein sequence ID" value="EDO49360.1"/>
    <property type="molecule type" value="Genomic_DNA"/>
</dbReference>
<evidence type="ECO:0000256" key="1">
    <source>
        <dbReference type="ARBA" id="ARBA00023186"/>
    </source>
</evidence>
<evidence type="ECO:0000313" key="5">
    <source>
        <dbReference type="Proteomes" id="UP000001593"/>
    </source>
</evidence>
<dbReference type="InterPro" id="IPR008971">
    <property type="entry name" value="HSP40/DnaJ_pept-bd"/>
</dbReference>
<dbReference type="Pfam" id="PF00226">
    <property type="entry name" value="DnaJ"/>
    <property type="match status" value="1"/>
</dbReference>
<dbReference type="GO" id="GO:0005829">
    <property type="term" value="C:cytosol"/>
    <property type="evidence" value="ECO:0000318"/>
    <property type="project" value="GO_Central"/>
</dbReference>
<dbReference type="InterPro" id="IPR036869">
    <property type="entry name" value="J_dom_sf"/>
</dbReference>
<dbReference type="Gene3D" id="1.10.287.110">
    <property type="entry name" value="DnaJ domain"/>
    <property type="match status" value="1"/>
</dbReference>
<dbReference type="PROSITE" id="PS50076">
    <property type="entry name" value="DNAJ_2"/>
    <property type="match status" value="1"/>
</dbReference>
<dbReference type="PANTHER" id="PTHR24078:SF553">
    <property type="entry name" value="DNAJ HOMOLOG SUBFAMILY B MEMBER 5"/>
    <property type="match status" value="1"/>
</dbReference>
<dbReference type="CDD" id="cd06257">
    <property type="entry name" value="DnaJ"/>
    <property type="match status" value="1"/>
</dbReference>
<dbReference type="FunFam" id="1.10.287.110:FF:000076">
    <property type="entry name" value="Chaperone protein dnaJ"/>
    <property type="match status" value="1"/>
</dbReference>
<sequence>MGKDYYAVLNVDKAASADDIKKAYRKQALKYHPDKNKSPGAEEKFKEISEAYEVLSDPKKKEIYDQYGEEGLKGTPPPQNGGGHGFSGANFGPGFTTFTYTSGDARETFSRVFGDEDPFADLIGGLGGFSFFNGMGSHQRKGRKQKVQDPPLERDLLVSLEELYKGTTKKMKISRKVPDPNGSQRLEEKILTVNVKPGWKEGTKITFPKEGDRKPGVIPADVVFKIKDKPHKHFTRDGDNNLVYKAKISLRDALGGTTISVPTLSGRTVQVHNADVIQPGSSKRIVGEGLPMPKDNSRKGDLIIKYDVYLPNNITPAQKQVLMNTLPK</sequence>
<dbReference type="InParanoid" id="A7RG53"/>
<evidence type="ECO:0000259" key="3">
    <source>
        <dbReference type="PROSITE" id="PS50076"/>
    </source>
</evidence>
<proteinExistence type="predicted"/>
<dbReference type="InterPro" id="IPR001623">
    <property type="entry name" value="DnaJ_domain"/>
</dbReference>
<dbReference type="FunFam" id="2.60.260.20:FF:000002">
    <property type="entry name" value="Dnaj homolog subfamily b member"/>
    <property type="match status" value="1"/>
</dbReference>
<feature type="domain" description="J" evidence="3">
    <location>
        <begin position="4"/>
        <end position="68"/>
    </location>
</feature>
<dbReference type="InterPro" id="IPR002939">
    <property type="entry name" value="DnaJ_C"/>
</dbReference>
<dbReference type="SUPFAM" id="SSF49493">
    <property type="entry name" value="HSP40/DnaJ peptide-binding domain"/>
    <property type="match status" value="2"/>
</dbReference>
<dbReference type="GO" id="GO:0051087">
    <property type="term" value="F:protein-folding chaperone binding"/>
    <property type="evidence" value="ECO:0000318"/>
    <property type="project" value="GO_Central"/>
</dbReference>
<keyword evidence="5" id="KW-1185">Reference proteome</keyword>
<keyword evidence="1" id="KW-0143">Chaperone</keyword>
<dbReference type="PROSITE" id="PS00636">
    <property type="entry name" value="DNAJ_1"/>
    <property type="match status" value="1"/>
</dbReference>
<dbReference type="Pfam" id="PF01556">
    <property type="entry name" value="DnaJ_C"/>
    <property type="match status" value="1"/>
</dbReference>
<dbReference type="CDD" id="cd10747">
    <property type="entry name" value="DnaJ_C"/>
    <property type="match status" value="1"/>
</dbReference>
<dbReference type="GO" id="GO:0051082">
    <property type="term" value="F:unfolded protein binding"/>
    <property type="evidence" value="ECO:0000318"/>
    <property type="project" value="GO_Central"/>
</dbReference>
<dbReference type="SMART" id="SM00271">
    <property type="entry name" value="DnaJ"/>
    <property type="match status" value="1"/>
</dbReference>
<dbReference type="STRING" id="45351.A7RG53"/>
<dbReference type="InterPro" id="IPR018253">
    <property type="entry name" value="DnaJ_domain_CS"/>
</dbReference>
<dbReference type="PRINTS" id="PR00625">
    <property type="entry name" value="JDOMAIN"/>
</dbReference>
<dbReference type="AlphaFoldDB" id="A7RG53"/>
<gene>
    <name evidence="4" type="ORF">NEMVEDRAFT_v1g233916</name>
</gene>
<dbReference type="SUPFAM" id="SSF46565">
    <property type="entry name" value="Chaperone J-domain"/>
    <property type="match status" value="1"/>
</dbReference>
<dbReference type="PhylomeDB" id="A7RG53"/>
<dbReference type="InterPro" id="IPR051339">
    <property type="entry name" value="DnaJ_subfamily_B"/>
</dbReference>
<dbReference type="HOGENOM" id="CLU_017633_10_2_1"/>
<organism evidence="4 5">
    <name type="scientific">Nematostella vectensis</name>
    <name type="common">Starlet sea anemone</name>
    <dbReference type="NCBI Taxonomy" id="45351"/>
    <lineage>
        <taxon>Eukaryota</taxon>
        <taxon>Metazoa</taxon>
        <taxon>Cnidaria</taxon>
        <taxon>Anthozoa</taxon>
        <taxon>Hexacorallia</taxon>
        <taxon>Actiniaria</taxon>
        <taxon>Edwardsiidae</taxon>
        <taxon>Nematostella</taxon>
    </lineage>
</organism>
<dbReference type="OMA" id="IVFHIVE"/>
<dbReference type="Proteomes" id="UP000001593">
    <property type="component" value="Unassembled WGS sequence"/>
</dbReference>
<evidence type="ECO:0000256" key="2">
    <source>
        <dbReference type="SAM" id="MobiDB-lite"/>
    </source>
</evidence>
<dbReference type="eggNOG" id="KOG0714">
    <property type="taxonomic scope" value="Eukaryota"/>
</dbReference>